<evidence type="ECO:0000313" key="2">
    <source>
        <dbReference type="EMBL" id="AFR67605.1"/>
    </source>
</evidence>
<dbReference type="KEGG" id="pca:Pcar_1365"/>
<dbReference type="HOGENOM" id="CLU_2666014_0_0_7"/>
<feature type="transmembrane region" description="Helical" evidence="1">
    <location>
        <begin position="41"/>
        <end position="61"/>
    </location>
</feature>
<dbReference type="RefSeq" id="WP_011341090.1">
    <property type="nucleotide sequence ID" value="NC_007498.2"/>
</dbReference>
<organism evidence="2 3">
    <name type="scientific">Syntrophotalea carbinolica (strain DSM 2380 / NBRC 103641 / GraBd1)</name>
    <name type="common">Pelobacter carbinolicus</name>
    <dbReference type="NCBI Taxonomy" id="338963"/>
    <lineage>
        <taxon>Bacteria</taxon>
        <taxon>Pseudomonadati</taxon>
        <taxon>Thermodesulfobacteriota</taxon>
        <taxon>Desulfuromonadia</taxon>
        <taxon>Desulfuromonadales</taxon>
        <taxon>Syntrophotaleaceae</taxon>
        <taxon>Syntrophotalea</taxon>
    </lineage>
</organism>
<dbReference type="STRING" id="338963.Pcar_1365"/>
<dbReference type="AlphaFoldDB" id="J9UJL9"/>
<keyword evidence="1" id="KW-0472">Membrane</keyword>
<keyword evidence="3" id="KW-1185">Reference proteome</keyword>
<dbReference type="OrthoDB" id="289517at2"/>
<reference evidence="2 3" key="2">
    <citation type="journal article" date="2012" name="BMC Genomics">
        <title>The genome of Pelobacter carbinolicus reveals surprising metabolic capabilities and physiological features.</title>
        <authorList>
            <person name="Aklujkar M."/>
            <person name="Haveman S.A."/>
            <person name="Didonato R.Jr."/>
            <person name="Chertkov O."/>
            <person name="Han C.S."/>
            <person name="Land M.L."/>
            <person name="Brown P."/>
            <person name="Lovley D.R."/>
        </authorList>
    </citation>
    <scope>NUCLEOTIDE SEQUENCE [LARGE SCALE GENOMIC DNA]</scope>
    <source>
        <strain evidence="3">DSM 2380 / NBRC 103641 / GraBd1</strain>
    </source>
</reference>
<gene>
    <name evidence="2" type="ordered locus">Pcar_1365</name>
</gene>
<sequence length="70" mass="7644">MKNILLILLGIASVVYLLNPGAGVFEVLPDNLPFIGNLDEAAAVGVLIMCLKYFGIDLTRLPDRDSSRRK</sequence>
<proteinExistence type="predicted"/>
<dbReference type="EMBL" id="CP000142">
    <property type="protein sequence ID" value="AFR67605.1"/>
    <property type="molecule type" value="Genomic_DNA"/>
</dbReference>
<name>J9UJL9_SYNC1</name>
<evidence type="ECO:0000256" key="1">
    <source>
        <dbReference type="SAM" id="Phobius"/>
    </source>
</evidence>
<keyword evidence="1" id="KW-0812">Transmembrane</keyword>
<keyword evidence="1" id="KW-1133">Transmembrane helix</keyword>
<evidence type="ECO:0000313" key="3">
    <source>
        <dbReference type="Proteomes" id="UP000002534"/>
    </source>
</evidence>
<reference evidence="3" key="1">
    <citation type="submission" date="2005-10" db="EMBL/GenBank/DDBJ databases">
        <title>Complete sequence of Pelobacter carbinolicus DSM 2380.</title>
        <authorList>
            <person name="Copeland A."/>
            <person name="Lucas S."/>
            <person name="Lapidus A."/>
            <person name="Barry K."/>
            <person name="Detter J.C."/>
            <person name="Glavina T."/>
            <person name="Hammon N."/>
            <person name="Israni S."/>
            <person name="Pitluck S."/>
            <person name="Chertkov O."/>
            <person name="Schmutz J."/>
            <person name="Larimer F."/>
            <person name="Land M."/>
            <person name="Kyrpides N."/>
            <person name="Ivanova N."/>
            <person name="Richardson P."/>
        </authorList>
    </citation>
    <scope>NUCLEOTIDE SEQUENCE [LARGE SCALE GENOMIC DNA]</scope>
    <source>
        <strain evidence="3">DSM 2380 / NBRC 103641 / GraBd1</strain>
    </source>
</reference>
<accession>J9UJL9</accession>
<dbReference type="eggNOG" id="ENOG5033K5R">
    <property type="taxonomic scope" value="Bacteria"/>
</dbReference>
<protein>
    <submittedName>
        <fullName evidence="2">Uncharacterized protein</fullName>
    </submittedName>
</protein>
<dbReference type="Proteomes" id="UP000002534">
    <property type="component" value="Chromosome"/>
</dbReference>